<evidence type="ECO:0000256" key="4">
    <source>
        <dbReference type="ARBA" id="ARBA00022475"/>
    </source>
</evidence>
<evidence type="ECO:0000256" key="11">
    <source>
        <dbReference type="ARBA" id="ARBA00023136"/>
    </source>
</evidence>
<keyword evidence="6 13" id="KW-0812">Transmembrane</keyword>
<keyword evidence="8" id="KW-0249">Electron transport</keyword>
<accession>A0A7Y6RD47</accession>
<evidence type="ECO:0000313" key="16">
    <source>
        <dbReference type="Proteomes" id="UP000589984"/>
    </source>
</evidence>
<dbReference type="GO" id="GO:0009055">
    <property type="term" value="F:electron transfer activity"/>
    <property type="evidence" value="ECO:0007669"/>
    <property type="project" value="InterPro"/>
</dbReference>
<evidence type="ECO:0000256" key="9">
    <source>
        <dbReference type="ARBA" id="ARBA00022989"/>
    </source>
</evidence>
<evidence type="ECO:0000256" key="7">
    <source>
        <dbReference type="ARBA" id="ARBA00022723"/>
    </source>
</evidence>
<feature type="transmembrane region" description="Helical" evidence="13">
    <location>
        <begin position="92"/>
        <end position="122"/>
    </location>
</feature>
<comment type="subcellular location">
    <subcellularLocation>
        <location evidence="2">Cell membrane</location>
        <topology evidence="2">Multi-pass membrane protein</topology>
    </subcellularLocation>
</comment>
<keyword evidence="5" id="KW-0349">Heme</keyword>
<comment type="similarity">
    <text evidence="12">Belongs to the cytochrome b561 family.</text>
</comment>
<dbReference type="InterPro" id="IPR052168">
    <property type="entry name" value="Cytochrome_b561_oxidase"/>
</dbReference>
<dbReference type="Pfam" id="PF01292">
    <property type="entry name" value="Ni_hydr_CYTB"/>
    <property type="match status" value="1"/>
</dbReference>
<feature type="transmembrane region" description="Helical" evidence="13">
    <location>
        <begin position="12"/>
        <end position="34"/>
    </location>
</feature>
<dbReference type="InterPro" id="IPR011577">
    <property type="entry name" value="Cyt_b561_bac/Ni-Hgenase"/>
</dbReference>
<dbReference type="GO" id="GO:0005886">
    <property type="term" value="C:plasma membrane"/>
    <property type="evidence" value="ECO:0007669"/>
    <property type="project" value="UniProtKB-SubCell"/>
</dbReference>
<dbReference type="Proteomes" id="UP000589984">
    <property type="component" value="Unassembled WGS sequence"/>
</dbReference>
<comment type="cofactor">
    <cofactor evidence="1">
        <name>heme b</name>
        <dbReference type="ChEBI" id="CHEBI:60344"/>
    </cofactor>
</comment>
<dbReference type="PANTHER" id="PTHR30529">
    <property type="entry name" value="CYTOCHROME B561"/>
    <property type="match status" value="1"/>
</dbReference>
<evidence type="ECO:0000256" key="8">
    <source>
        <dbReference type="ARBA" id="ARBA00022982"/>
    </source>
</evidence>
<dbReference type="GO" id="GO:0022904">
    <property type="term" value="P:respiratory electron transport chain"/>
    <property type="evidence" value="ECO:0007669"/>
    <property type="project" value="InterPro"/>
</dbReference>
<evidence type="ECO:0000256" key="12">
    <source>
        <dbReference type="ARBA" id="ARBA00037975"/>
    </source>
</evidence>
<evidence type="ECO:0000256" key="6">
    <source>
        <dbReference type="ARBA" id="ARBA00022692"/>
    </source>
</evidence>
<protein>
    <submittedName>
        <fullName evidence="15">Cytochrome b</fullName>
    </submittedName>
</protein>
<keyword evidence="11 13" id="KW-0472">Membrane</keyword>
<keyword evidence="3" id="KW-0813">Transport</keyword>
<dbReference type="SUPFAM" id="SSF81342">
    <property type="entry name" value="Transmembrane di-heme cytochromes"/>
    <property type="match status" value="1"/>
</dbReference>
<proteinExistence type="inferred from homology"/>
<feature type="transmembrane region" description="Helical" evidence="13">
    <location>
        <begin position="142"/>
        <end position="161"/>
    </location>
</feature>
<dbReference type="Gene3D" id="1.20.950.20">
    <property type="entry name" value="Transmembrane di-heme cytochromes, Chain C"/>
    <property type="match status" value="1"/>
</dbReference>
<feature type="domain" description="Cytochrome b561 bacterial/Ni-hydrogenase" evidence="14">
    <location>
        <begin position="9"/>
        <end position="177"/>
    </location>
</feature>
<evidence type="ECO:0000313" key="15">
    <source>
        <dbReference type="EMBL" id="NVF14810.1"/>
    </source>
</evidence>
<keyword evidence="9 13" id="KW-1133">Transmembrane helix</keyword>
<dbReference type="GO" id="GO:0046872">
    <property type="term" value="F:metal ion binding"/>
    <property type="evidence" value="ECO:0007669"/>
    <property type="project" value="UniProtKB-KW"/>
</dbReference>
<evidence type="ECO:0000256" key="13">
    <source>
        <dbReference type="SAM" id="Phobius"/>
    </source>
</evidence>
<dbReference type="InterPro" id="IPR016174">
    <property type="entry name" value="Di-haem_cyt_TM"/>
</dbReference>
<keyword evidence="16" id="KW-1185">Reference proteome</keyword>
<dbReference type="AlphaFoldDB" id="A0A7Y6RD47"/>
<evidence type="ECO:0000256" key="3">
    <source>
        <dbReference type="ARBA" id="ARBA00022448"/>
    </source>
</evidence>
<evidence type="ECO:0000256" key="1">
    <source>
        <dbReference type="ARBA" id="ARBA00001970"/>
    </source>
</evidence>
<dbReference type="RefSeq" id="WP_176303704.1">
    <property type="nucleotide sequence ID" value="NZ_JABWCV010000011.1"/>
</dbReference>
<evidence type="ECO:0000256" key="10">
    <source>
        <dbReference type="ARBA" id="ARBA00023004"/>
    </source>
</evidence>
<dbReference type="PANTHER" id="PTHR30529:SF1">
    <property type="entry name" value="CYTOCHROME B561 HOMOLOG 2"/>
    <property type="match status" value="1"/>
</dbReference>
<keyword evidence="7" id="KW-0479">Metal-binding</keyword>
<feature type="transmembrane region" description="Helical" evidence="13">
    <location>
        <begin position="54"/>
        <end position="71"/>
    </location>
</feature>
<dbReference type="EMBL" id="JABWCV010000011">
    <property type="protein sequence ID" value="NVF14810.1"/>
    <property type="molecule type" value="Genomic_DNA"/>
</dbReference>
<name>A0A7Y6RD47_9GAMM</name>
<evidence type="ECO:0000256" key="2">
    <source>
        <dbReference type="ARBA" id="ARBA00004651"/>
    </source>
</evidence>
<keyword evidence="10" id="KW-0408">Iron</keyword>
<evidence type="ECO:0000256" key="5">
    <source>
        <dbReference type="ARBA" id="ARBA00022617"/>
    </source>
</evidence>
<keyword evidence="4" id="KW-1003">Cell membrane</keyword>
<organism evidence="15 16">
    <name type="scientific">Vreelandella maris</name>
    <dbReference type="NCBI Taxonomy" id="2729617"/>
    <lineage>
        <taxon>Bacteria</taxon>
        <taxon>Pseudomonadati</taxon>
        <taxon>Pseudomonadota</taxon>
        <taxon>Gammaproteobacteria</taxon>
        <taxon>Oceanospirillales</taxon>
        <taxon>Halomonadaceae</taxon>
        <taxon>Vreelandella</taxon>
    </lineage>
</organism>
<sequence length="193" mass="21523">MWRNSRSGWGLISILFHWLSALAIIGLFALGWWMTDLGYYDPWYNQGPWVHRSIGMLLLFATLARLVWRFAQPTPTAEGGRLEIIAAHVGHIALYVLVLLVMVSGYLISTADGSGITVFGWFEIPALVYDFPNQASLAGNVHWYSALALMIISAGHALAAFKHHWLDRHSTLVRMLNPAHSRAGDHSATKSSR</sequence>
<comment type="caution">
    <text evidence="15">The sequence shown here is derived from an EMBL/GenBank/DDBJ whole genome shotgun (WGS) entry which is preliminary data.</text>
</comment>
<gene>
    <name evidence="15" type="ORF">HUO07_11595</name>
</gene>
<evidence type="ECO:0000259" key="14">
    <source>
        <dbReference type="Pfam" id="PF01292"/>
    </source>
</evidence>
<reference evidence="15 16" key="1">
    <citation type="submission" date="2020-06" db="EMBL/GenBank/DDBJ databases">
        <title>Halomonas sp. QX-1 draft genome sequence.</title>
        <authorList>
            <person name="Qiu X."/>
        </authorList>
    </citation>
    <scope>NUCLEOTIDE SEQUENCE [LARGE SCALE GENOMIC DNA]</scope>
    <source>
        <strain evidence="15 16">QX-1</strain>
    </source>
</reference>
<dbReference type="GO" id="GO:0020037">
    <property type="term" value="F:heme binding"/>
    <property type="evidence" value="ECO:0007669"/>
    <property type="project" value="TreeGrafter"/>
</dbReference>